<feature type="compositionally biased region" description="Basic and acidic residues" evidence="1">
    <location>
        <begin position="132"/>
        <end position="141"/>
    </location>
</feature>
<proteinExistence type="predicted"/>
<accession>E2BWM6</accession>
<keyword evidence="3" id="KW-1185">Reference proteome</keyword>
<gene>
    <name evidence="2" type="ORF">EAI_01957</name>
</gene>
<feature type="compositionally biased region" description="Acidic residues" evidence="1">
    <location>
        <begin position="228"/>
        <end position="240"/>
    </location>
</feature>
<organism evidence="3">
    <name type="scientific">Harpegnathos saltator</name>
    <name type="common">Jerdon's jumping ant</name>
    <dbReference type="NCBI Taxonomy" id="610380"/>
    <lineage>
        <taxon>Eukaryota</taxon>
        <taxon>Metazoa</taxon>
        <taxon>Ecdysozoa</taxon>
        <taxon>Arthropoda</taxon>
        <taxon>Hexapoda</taxon>
        <taxon>Insecta</taxon>
        <taxon>Pterygota</taxon>
        <taxon>Neoptera</taxon>
        <taxon>Endopterygota</taxon>
        <taxon>Hymenoptera</taxon>
        <taxon>Apocrita</taxon>
        <taxon>Aculeata</taxon>
        <taxon>Formicoidea</taxon>
        <taxon>Formicidae</taxon>
        <taxon>Ponerinae</taxon>
        <taxon>Ponerini</taxon>
        <taxon>Harpegnathos</taxon>
    </lineage>
</organism>
<protein>
    <submittedName>
        <fullName evidence="2">Uncharacterized protein</fullName>
    </submittedName>
</protein>
<feature type="compositionally biased region" description="Low complexity" evidence="1">
    <location>
        <begin position="197"/>
        <end position="208"/>
    </location>
</feature>
<evidence type="ECO:0000313" key="3">
    <source>
        <dbReference type="Proteomes" id="UP000008237"/>
    </source>
</evidence>
<evidence type="ECO:0000313" key="2">
    <source>
        <dbReference type="EMBL" id="EFN79903.1"/>
    </source>
</evidence>
<evidence type="ECO:0000256" key="1">
    <source>
        <dbReference type="SAM" id="MobiDB-lite"/>
    </source>
</evidence>
<reference evidence="2 3" key="1">
    <citation type="journal article" date="2010" name="Science">
        <title>Genomic comparison of the ants Camponotus floridanus and Harpegnathos saltator.</title>
        <authorList>
            <person name="Bonasio R."/>
            <person name="Zhang G."/>
            <person name="Ye C."/>
            <person name="Mutti N.S."/>
            <person name="Fang X."/>
            <person name="Qin N."/>
            <person name="Donahue G."/>
            <person name="Yang P."/>
            <person name="Li Q."/>
            <person name="Li C."/>
            <person name="Zhang P."/>
            <person name="Huang Z."/>
            <person name="Berger S.L."/>
            <person name="Reinberg D."/>
            <person name="Wang J."/>
            <person name="Liebig J."/>
        </authorList>
    </citation>
    <scope>NUCLEOTIDE SEQUENCE [LARGE SCALE GENOMIC DNA]</scope>
    <source>
        <strain evidence="2 3">R22 G/1</strain>
    </source>
</reference>
<feature type="compositionally biased region" description="Polar residues" evidence="1">
    <location>
        <begin position="1"/>
        <end position="15"/>
    </location>
</feature>
<dbReference type="AlphaFoldDB" id="E2BWM6"/>
<name>E2BWM6_HARSA</name>
<feature type="region of interest" description="Disordered" evidence="1">
    <location>
        <begin position="126"/>
        <end position="262"/>
    </location>
</feature>
<dbReference type="Proteomes" id="UP000008237">
    <property type="component" value="Unassembled WGS sequence"/>
</dbReference>
<dbReference type="InParanoid" id="E2BWM6"/>
<dbReference type="EMBL" id="GL451161">
    <property type="protein sequence ID" value="EFN79903.1"/>
    <property type="molecule type" value="Genomic_DNA"/>
</dbReference>
<sequence>MDFSPSTDASMPSRQQPRDSGRNMPSLFAGDSIDIEDNAQHRAEDAHTAQLFREGYDMQNAVDMLNLLRYGTMFADTSATATYQHQDSAQQTLSQRRQPRIGKLCPKLHQMQSSRLYESKYFTETPSAITKRSTERVDERNGMSSKRKRPSATAVSSSVVASSNKSVNDTRFSRAKTGIDAARKKISTTNEEHRRSSSTNSSRSSRQRLPAQRQHRSSQRNPDRISDTDESDRDEYDDAYDNAMNDDYMINADPRRDRRKKN</sequence>
<feature type="region of interest" description="Disordered" evidence="1">
    <location>
        <begin position="1"/>
        <end position="29"/>
    </location>
</feature>
<feature type="compositionally biased region" description="Low complexity" evidence="1">
    <location>
        <begin position="151"/>
        <end position="163"/>
    </location>
</feature>